<gene>
    <name evidence="1" type="ORF">E5288_WYG021320</name>
</gene>
<protein>
    <submittedName>
        <fullName evidence="1">Uncharacterized protein</fullName>
    </submittedName>
</protein>
<evidence type="ECO:0000313" key="1">
    <source>
        <dbReference type="EMBL" id="MXQ88349.1"/>
    </source>
</evidence>
<dbReference type="EMBL" id="VBQZ03000045">
    <property type="protein sequence ID" value="MXQ88349.1"/>
    <property type="molecule type" value="Genomic_DNA"/>
</dbReference>
<keyword evidence="2" id="KW-1185">Reference proteome</keyword>
<dbReference type="Proteomes" id="UP000322234">
    <property type="component" value="Unassembled WGS sequence"/>
</dbReference>
<evidence type="ECO:0000313" key="2">
    <source>
        <dbReference type="Proteomes" id="UP000322234"/>
    </source>
</evidence>
<organism evidence="1 2">
    <name type="scientific">Bos mutus</name>
    <name type="common">wild yak</name>
    <dbReference type="NCBI Taxonomy" id="72004"/>
    <lineage>
        <taxon>Eukaryota</taxon>
        <taxon>Metazoa</taxon>
        <taxon>Chordata</taxon>
        <taxon>Craniata</taxon>
        <taxon>Vertebrata</taxon>
        <taxon>Euteleostomi</taxon>
        <taxon>Mammalia</taxon>
        <taxon>Eutheria</taxon>
        <taxon>Laurasiatheria</taxon>
        <taxon>Artiodactyla</taxon>
        <taxon>Ruminantia</taxon>
        <taxon>Pecora</taxon>
        <taxon>Bovidae</taxon>
        <taxon>Bovinae</taxon>
        <taxon>Bos</taxon>
    </lineage>
</organism>
<dbReference type="AlphaFoldDB" id="A0A6B0RDU6"/>
<name>A0A6B0RDU6_9CETA</name>
<comment type="caution">
    <text evidence="1">The sequence shown here is derived from an EMBL/GenBank/DDBJ whole genome shotgun (WGS) entry which is preliminary data.</text>
</comment>
<accession>A0A6B0RDU6</accession>
<reference evidence="1" key="1">
    <citation type="submission" date="2019-10" db="EMBL/GenBank/DDBJ databases">
        <title>The sequence and de novo assembly of the wild yak genome.</title>
        <authorList>
            <person name="Liu Y."/>
        </authorList>
    </citation>
    <scope>NUCLEOTIDE SEQUENCE [LARGE SCALE GENOMIC DNA]</scope>
    <source>
        <strain evidence="1">WY2019</strain>
    </source>
</reference>
<sequence>MRSTIPENADDRKLKLNAGSSIVMGFLDTTSKSVFTYAFKTENPSCCSYKRENYGNNVYQFGVKVESICNALSIYKMEILPFLSQMTLCNRNPPTKLFSPVPKYGDDFTPRLIHICKDRKPFATESSLRNTTQQIPFACQPPQRTAAQTQNWQEK</sequence>
<proteinExistence type="predicted"/>